<sequence>MPSKPLICITPPPLLHSPTSAATLPTPTGEKGRPGFPGNPGLPGFDGQKGPRGSPGLLGESGFPGRCWEFGEIPALESHVNNLSTLETGHQWSGLQPLWFTGPPGDVGSPGLPGLDGNEGIPGKMGSPGPPGPPGLPGLGTEKGDPGSNGLPGAPGLIGGRGNPGLQGRQGIPGAPGLKGEWSSVGFGHILALSFLVKRAVCSLVIEEKNLFYFSAVHLGVSVCEVAIHLCFNPIRSESNGSFPLISAQVPLISYFAKIIFNVWSQLIRLM</sequence>
<dbReference type="STRING" id="7868.ENSCMIP00000041048"/>
<dbReference type="GO" id="GO:0005615">
    <property type="term" value="C:extracellular space"/>
    <property type="evidence" value="ECO:0007669"/>
    <property type="project" value="TreeGrafter"/>
</dbReference>
<dbReference type="Ensembl" id="ENSCMIT00000041628.1">
    <property type="protein sequence ID" value="ENSCMIP00000041048.1"/>
    <property type="gene ID" value="ENSCMIG00000017103.1"/>
</dbReference>
<reference evidence="2" key="4">
    <citation type="submission" date="2025-08" db="UniProtKB">
        <authorList>
            <consortium name="Ensembl"/>
        </authorList>
    </citation>
    <scope>IDENTIFICATION</scope>
</reference>
<dbReference type="InParanoid" id="A0A4W3JSF8"/>
<dbReference type="GO" id="GO:0030020">
    <property type="term" value="F:extracellular matrix structural constituent conferring tensile strength"/>
    <property type="evidence" value="ECO:0007669"/>
    <property type="project" value="TreeGrafter"/>
</dbReference>
<dbReference type="InterPro" id="IPR050149">
    <property type="entry name" value="Collagen_superfamily"/>
</dbReference>
<dbReference type="Proteomes" id="UP000314986">
    <property type="component" value="Unassembled WGS sequence"/>
</dbReference>
<dbReference type="Pfam" id="PF01391">
    <property type="entry name" value="Collagen"/>
    <property type="match status" value="2"/>
</dbReference>
<dbReference type="AlphaFoldDB" id="A0A4W3JSF8"/>
<keyword evidence="3" id="KW-1185">Reference proteome</keyword>
<dbReference type="GO" id="GO:0031012">
    <property type="term" value="C:extracellular matrix"/>
    <property type="evidence" value="ECO:0007669"/>
    <property type="project" value="TreeGrafter"/>
</dbReference>
<reference evidence="2" key="5">
    <citation type="submission" date="2025-09" db="UniProtKB">
        <authorList>
            <consortium name="Ensembl"/>
        </authorList>
    </citation>
    <scope>IDENTIFICATION</scope>
</reference>
<dbReference type="PANTHER" id="PTHR24023">
    <property type="entry name" value="COLLAGEN ALPHA"/>
    <property type="match status" value="1"/>
</dbReference>
<evidence type="ECO:0000313" key="2">
    <source>
        <dbReference type="Ensembl" id="ENSCMIP00000041048.1"/>
    </source>
</evidence>
<evidence type="ECO:0000313" key="3">
    <source>
        <dbReference type="Proteomes" id="UP000314986"/>
    </source>
</evidence>
<dbReference type="InterPro" id="IPR008160">
    <property type="entry name" value="Collagen"/>
</dbReference>
<name>A0A4W3JSF8_CALMI</name>
<feature type="region of interest" description="Disordered" evidence="1">
    <location>
        <begin position="102"/>
        <end position="173"/>
    </location>
</feature>
<reference evidence="3" key="2">
    <citation type="journal article" date="2007" name="PLoS Biol.">
        <title>Survey sequencing and comparative analysis of the elephant shark (Callorhinchus milii) genome.</title>
        <authorList>
            <person name="Venkatesh B."/>
            <person name="Kirkness E.F."/>
            <person name="Loh Y.H."/>
            <person name="Halpern A.L."/>
            <person name="Lee A.P."/>
            <person name="Johnson J."/>
            <person name="Dandona N."/>
            <person name="Viswanathan L.D."/>
            <person name="Tay A."/>
            <person name="Venter J.C."/>
            <person name="Strausberg R.L."/>
            <person name="Brenner S."/>
        </authorList>
    </citation>
    <scope>NUCLEOTIDE SEQUENCE [LARGE SCALE GENOMIC DNA]</scope>
</reference>
<feature type="region of interest" description="Disordered" evidence="1">
    <location>
        <begin position="1"/>
        <end position="60"/>
    </location>
</feature>
<reference evidence="3" key="3">
    <citation type="journal article" date="2014" name="Nature">
        <title>Elephant shark genome provides unique insights into gnathostome evolution.</title>
        <authorList>
            <consortium name="International Elephant Shark Genome Sequencing Consortium"/>
            <person name="Venkatesh B."/>
            <person name="Lee A.P."/>
            <person name="Ravi V."/>
            <person name="Maurya A.K."/>
            <person name="Lian M.M."/>
            <person name="Swann J.B."/>
            <person name="Ohta Y."/>
            <person name="Flajnik M.F."/>
            <person name="Sutoh Y."/>
            <person name="Kasahara M."/>
            <person name="Hoon S."/>
            <person name="Gangu V."/>
            <person name="Roy S.W."/>
            <person name="Irimia M."/>
            <person name="Korzh V."/>
            <person name="Kondrychyn I."/>
            <person name="Lim Z.W."/>
            <person name="Tay B.H."/>
            <person name="Tohari S."/>
            <person name="Kong K.W."/>
            <person name="Ho S."/>
            <person name="Lorente-Galdos B."/>
            <person name="Quilez J."/>
            <person name="Marques-Bonet T."/>
            <person name="Raney B.J."/>
            <person name="Ingham P.W."/>
            <person name="Tay A."/>
            <person name="Hillier L.W."/>
            <person name="Minx P."/>
            <person name="Boehm T."/>
            <person name="Wilson R.K."/>
            <person name="Brenner S."/>
            <person name="Warren W.C."/>
        </authorList>
    </citation>
    <scope>NUCLEOTIDE SEQUENCE [LARGE SCALE GENOMIC DNA]</scope>
</reference>
<reference evidence="3" key="1">
    <citation type="journal article" date="2006" name="Science">
        <title>Ancient noncoding elements conserved in the human genome.</title>
        <authorList>
            <person name="Venkatesh B."/>
            <person name="Kirkness E.F."/>
            <person name="Loh Y.H."/>
            <person name="Halpern A.L."/>
            <person name="Lee A.P."/>
            <person name="Johnson J."/>
            <person name="Dandona N."/>
            <person name="Viswanathan L.D."/>
            <person name="Tay A."/>
            <person name="Venter J.C."/>
            <person name="Strausberg R.L."/>
            <person name="Brenner S."/>
        </authorList>
    </citation>
    <scope>NUCLEOTIDE SEQUENCE [LARGE SCALE GENOMIC DNA]</scope>
</reference>
<organism evidence="2 3">
    <name type="scientific">Callorhinchus milii</name>
    <name type="common">Ghost shark</name>
    <dbReference type="NCBI Taxonomy" id="7868"/>
    <lineage>
        <taxon>Eukaryota</taxon>
        <taxon>Metazoa</taxon>
        <taxon>Chordata</taxon>
        <taxon>Craniata</taxon>
        <taxon>Vertebrata</taxon>
        <taxon>Chondrichthyes</taxon>
        <taxon>Holocephali</taxon>
        <taxon>Chimaeriformes</taxon>
        <taxon>Callorhinchidae</taxon>
        <taxon>Callorhinchus</taxon>
    </lineage>
</organism>
<protein>
    <submittedName>
        <fullName evidence="2">Uncharacterized protein</fullName>
    </submittedName>
</protein>
<evidence type="ECO:0000256" key="1">
    <source>
        <dbReference type="SAM" id="MobiDB-lite"/>
    </source>
</evidence>
<dbReference type="PANTHER" id="PTHR24023:SF1029">
    <property type="entry name" value="COLLAGEN ALPHA-5(IV) CHAIN"/>
    <property type="match status" value="1"/>
</dbReference>
<proteinExistence type="predicted"/>
<feature type="compositionally biased region" description="Gly residues" evidence="1">
    <location>
        <begin position="156"/>
        <end position="165"/>
    </location>
</feature>
<accession>A0A4W3JSF8</accession>
<dbReference type="GO" id="GO:0030198">
    <property type="term" value="P:extracellular matrix organization"/>
    <property type="evidence" value="ECO:0007669"/>
    <property type="project" value="TreeGrafter"/>
</dbReference>
<feature type="compositionally biased region" description="Low complexity" evidence="1">
    <location>
        <begin position="17"/>
        <end position="28"/>
    </location>
</feature>